<feature type="region of interest" description="Disordered" evidence="1">
    <location>
        <begin position="1"/>
        <end position="31"/>
    </location>
</feature>
<reference evidence="2 3" key="1">
    <citation type="submission" date="2016-10" db="EMBL/GenBank/DDBJ databases">
        <authorList>
            <person name="de Groot N.N."/>
        </authorList>
    </citation>
    <scope>NUCLEOTIDE SEQUENCE [LARGE SCALE GENOMIC DNA]</scope>
    <source>
        <strain evidence="2 3">DSM 43794</strain>
    </source>
</reference>
<dbReference type="OrthoDB" id="3534742at2"/>
<organism evidence="2 3">
    <name type="scientific">Thermostaphylospora chromogena</name>
    <dbReference type="NCBI Taxonomy" id="35622"/>
    <lineage>
        <taxon>Bacteria</taxon>
        <taxon>Bacillati</taxon>
        <taxon>Actinomycetota</taxon>
        <taxon>Actinomycetes</taxon>
        <taxon>Streptosporangiales</taxon>
        <taxon>Thermomonosporaceae</taxon>
        <taxon>Thermostaphylospora</taxon>
    </lineage>
</organism>
<name>A0A1H1F121_9ACTN</name>
<dbReference type="EMBL" id="FNKK01000002">
    <property type="protein sequence ID" value="SDQ94136.1"/>
    <property type="molecule type" value="Genomic_DNA"/>
</dbReference>
<proteinExistence type="predicted"/>
<gene>
    <name evidence="2" type="ORF">SAMN04489764_2707</name>
</gene>
<evidence type="ECO:0000313" key="3">
    <source>
        <dbReference type="Proteomes" id="UP000217103"/>
    </source>
</evidence>
<sequence>MFVDPPAPRPLDPRETPPKGSTDPLSPDAGRSWEFNPEYQRLVTLWQQVLPLLDDLTASLDKALRLARSPDTWDAPVGRRYVEDLTEWRERLQRYRRAVLTAISDEAADTPRWIPVETGAPHAFN</sequence>
<dbReference type="Proteomes" id="UP000217103">
    <property type="component" value="Unassembled WGS sequence"/>
</dbReference>
<dbReference type="STRING" id="35622.SAMN04489764_2707"/>
<accession>A0A1H1F121</accession>
<feature type="compositionally biased region" description="Pro residues" evidence="1">
    <location>
        <begin position="1"/>
        <end position="10"/>
    </location>
</feature>
<dbReference type="AlphaFoldDB" id="A0A1H1F121"/>
<evidence type="ECO:0000313" key="2">
    <source>
        <dbReference type="EMBL" id="SDQ94136.1"/>
    </source>
</evidence>
<evidence type="ECO:0000256" key="1">
    <source>
        <dbReference type="SAM" id="MobiDB-lite"/>
    </source>
</evidence>
<keyword evidence="3" id="KW-1185">Reference proteome</keyword>
<dbReference type="RefSeq" id="WP_093259354.1">
    <property type="nucleotide sequence ID" value="NZ_FNKK01000002.1"/>
</dbReference>
<protein>
    <submittedName>
        <fullName evidence="2">Uncharacterized protein</fullName>
    </submittedName>
</protein>